<dbReference type="PANTHER" id="PTHR13148">
    <property type="entry name" value="PER1-RELATED"/>
    <property type="match status" value="1"/>
</dbReference>
<evidence type="ECO:0000256" key="5">
    <source>
        <dbReference type="ARBA" id="ARBA00022989"/>
    </source>
</evidence>
<keyword evidence="2 7" id="KW-0337">GPI-anchor biosynthesis</keyword>
<comment type="caution">
    <text evidence="8">The sequence shown here is derived from an EMBL/GenBank/DDBJ whole genome shotgun (WGS) entry which is preliminary data.</text>
</comment>
<dbReference type="GO" id="GO:0005789">
    <property type="term" value="C:endoplasmic reticulum membrane"/>
    <property type="evidence" value="ECO:0007669"/>
    <property type="project" value="TreeGrafter"/>
</dbReference>
<keyword evidence="9" id="KW-1185">Reference proteome</keyword>
<protein>
    <recommendedName>
        <fullName evidence="7">Post-GPI attachment to proteins factor 3</fullName>
    </recommendedName>
</protein>
<evidence type="ECO:0000313" key="8">
    <source>
        <dbReference type="EMBL" id="GMH07973.1"/>
    </source>
</evidence>
<reference evidence="8" key="1">
    <citation type="submission" date="2023-05" db="EMBL/GenBank/DDBJ databases">
        <title>Nepenthes gracilis genome sequencing.</title>
        <authorList>
            <person name="Fukushima K."/>
        </authorList>
    </citation>
    <scope>NUCLEOTIDE SEQUENCE</scope>
    <source>
        <strain evidence="8">SING2019-196</strain>
    </source>
</reference>
<dbReference type="Pfam" id="PF04080">
    <property type="entry name" value="Per1"/>
    <property type="match status" value="1"/>
</dbReference>
<dbReference type="InterPro" id="IPR007217">
    <property type="entry name" value="Per1-like"/>
</dbReference>
<feature type="transmembrane region" description="Helical" evidence="7">
    <location>
        <begin position="294"/>
        <end position="313"/>
    </location>
</feature>
<dbReference type="EMBL" id="BSYO01000007">
    <property type="protein sequence ID" value="GMH07973.1"/>
    <property type="molecule type" value="Genomic_DNA"/>
</dbReference>
<dbReference type="PANTHER" id="PTHR13148:SF0">
    <property type="entry name" value="POST-GPI ATTACHMENT TO PROTEINS FACTOR 3"/>
    <property type="match status" value="1"/>
</dbReference>
<dbReference type="AlphaFoldDB" id="A0AAD3SB75"/>
<keyword evidence="6 7" id="KW-0472">Membrane</keyword>
<gene>
    <name evidence="8" type="ORF">Nepgr_009813</name>
</gene>
<comment type="function">
    <text evidence="7">Involved in the lipid remodeling steps of GPI-anchor maturation.</text>
</comment>
<keyword evidence="4" id="KW-0732">Signal</keyword>
<evidence type="ECO:0000256" key="3">
    <source>
        <dbReference type="ARBA" id="ARBA00022692"/>
    </source>
</evidence>
<feature type="transmembrane region" description="Helical" evidence="7">
    <location>
        <begin position="238"/>
        <end position="256"/>
    </location>
</feature>
<proteinExistence type="inferred from homology"/>
<evidence type="ECO:0000313" key="9">
    <source>
        <dbReference type="Proteomes" id="UP001279734"/>
    </source>
</evidence>
<dbReference type="GO" id="GO:0000139">
    <property type="term" value="C:Golgi membrane"/>
    <property type="evidence" value="ECO:0007669"/>
    <property type="project" value="UniProtKB-SubCell"/>
</dbReference>
<evidence type="ECO:0000256" key="7">
    <source>
        <dbReference type="RuleBase" id="RU365066"/>
    </source>
</evidence>
<comment type="subcellular location">
    <subcellularLocation>
        <location evidence="1">Endomembrane system</location>
        <topology evidence="1">Multi-pass membrane protein</topology>
    </subcellularLocation>
    <subcellularLocation>
        <location evidence="7">Golgi apparatus membrane</location>
        <topology evidence="7">Multi-pass membrane protein</topology>
    </subcellularLocation>
</comment>
<keyword evidence="5 7" id="KW-1133">Transmembrane helix</keyword>
<organism evidence="8 9">
    <name type="scientific">Nepenthes gracilis</name>
    <name type="common">Slender pitcher plant</name>
    <dbReference type="NCBI Taxonomy" id="150966"/>
    <lineage>
        <taxon>Eukaryota</taxon>
        <taxon>Viridiplantae</taxon>
        <taxon>Streptophyta</taxon>
        <taxon>Embryophyta</taxon>
        <taxon>Tracheophyta</taxon>
        <taxon>Spermatophyta</taxon>
        <taxon>Magnoliopsida</taxon>
        <taxon>eudicotyledons</taxon>
        <taxon>Gunneridae</taxon>
        <taxon>Pentapetalae</taxon>
        <taxon>Caryophyllales</taxon>
        <taxon>Nepenthaceae</taxon>
        <taxon>Nepenthes</taxon>
    </lineage>
</organism>
<feature type="transmembrane region" description="Helical" evidence="7">
    <location>
        <begin position="203"/>
        <end position="226"/>
    </location>
</feature>
<sequence length="390" mass="44540">MWGIAGLAGASDARERSISQHIDGCVGESHRRRGALTHTTVLFGKMLYLHWAAFSLALSCFAGFCNASAGDADPIYRSCIEQCRNSGCVGEKCFLHCQFSSDEISTGGPWYMQESLYLGWKQWDCQSDCSYYCMIDREREREALGYGPVKYYGKWPFKRVFGCQEPVSVALSALNLATHFHGWLSFLILLSYKLPSKPNRRSYYGYTSLWHIYGLLSMNSWFWSAVFHSRDVDLTEKLDYSSAVALLGYSLIVAILRSFNIVDEAARVMVAAPLVAFTVTHILYLNFYKMDYGWNLRVCVILAVAQLLIWVIWAGMTRHPLRRKLWLVVIGGGLAMLLEIYDFPPYHGYVDAHALWHATTIPLTYIWWSFIKGDAEYQTSDLTNKKHKKH</sequence>
<evidence type="ECO:0000256" key="4">
    <source>
        <dbReference type="ARBA" id="ARBA00022729"/>
    </source>
</evidence>
<dbReference type="Proteomes" id="UP001279734">
    <property type="component" value="Unassembled WGS sequence"/>
</dbReference>
<dbReference type="GO" id="GO:0006506">
    <property type="term" value="P:GPI anchor biosynthetic process"/>
    <property type="evidence" value="ECO:0007669"/>
    <property type="project" value="UniProtKB-KW"/>
</dbReference>
<name>A0AAD3SB75_NEPGR</name>
<evidence type="ECO:0000256" key="6">
    <source>
        <dbReference type="ARBA" id="ARBA00023136"/>
    </source>
</evidence>
<feature type="transmembrane region" description="Helical" evidence="7">
    <location>
        <begin position="325"/>
        <end position="341"/>
    </location>
</feature>
<feature type="transmembrane region" description="Helical" evidence="7">
    <location>
        <begin position="268"/>
        <end position="288"/>
    </location>
</feature>
<evidence type="ECO:0000256" key="2">
    <source>
        <dbReference type="ARBA" id="ARBA00022502"/>
    </source>
</evidence>
<keyword evidence="7" id="KW-0333">Golgi apparatus</keyword>
<evidence type="ECO:0000256" key="1">
    <source>
        <dbReference type="ARBA" id="ARBA00004127"/>
    </source>
</evidence>
<dbReference type="GO" id="GO:0016788">
    <property type="term" value="F:hydrolase activity, acting on ester bonds"/>
    <property type="evidence" value="ECO:0007669"/>
    <property type="project" value="TreeGrafter"/>
</dbReference>
<keyword evidence="3 7" id="KW-0812">Transmembrane</keyword>
<comment type="caution">
    <text evidence="7">Lacks conserved residue(s) required for the propagation of feature annotation.</text>
</comment>
<feature type="transmembrane region" description="Helical" evidence="7">
    <location>
        <begin position="353"/>
        <end position="371"/>
    </location>
</feature>
<comment type="similarity">
    <text evidence="7">Belongs to the PGAP3 family.</text>
</comment>
<accession>A0AAD3SB75</accession>